<keyword evidence="4" id="KW-1185">Reference proteome</keyword>
<protein>
    <submittedName>
        <fullName evidence="3">Str. FM013</fullName>
    </submittedName>
</protein>
<feature type="chain" id="PRO_5005195612" evidence="2">
    <location>
        <begin position="19"/>
        <end position="84"/>
    </location>
</feature>
<proteinExistence type="predicted"/>
<evidence type="ECO:0000256" key="1">
    <source>
        <dbReference type="SAM" id="MobiDB-lite"/>
    </source>
</evidence>
<dbReference type="EMBL" id="HG793145">
    <property type="protein sequence ID" value="CRL24494.1"/>
    <property type="molecule type" value="Genomic_DNA"/>
</dbReference>
<accession>A0A0G4PE20</accession>
<name>A0A0G4PE20_PENC3</name>
<evidence type="ECO:0000256" key="2">
    <source>
        <dbReference type="SAM" id="SignalP"/>
    </source>
</evidence>
<dbReference type="Proteomes" id="UP000053732">
    <property type="component" value="Unassembled WGS sequence"/>
</dbReference>
<evidence type="ECO:0000313" key="4">
    <source>
        <dbReference type="Proteomes" id="UP000053732"/>
    </source>
</evidence>
<reference evidence="3 4" key="1">
    <citation type="journal article" date="2014" name="Nat. Commun.">
        <title>Multiple recent horizontal transfers of a large genomic region in cheese making fungi.</title>
        <authorList>
            <person name="Cheeseman K."/>
            <person name="Ropars J."/>
            <person name="Renault P."/>
            <person name="Dupont J."/>
            <person name="Gouzy J."/>
            <person name="Branca A."/>
            <person name="Abraham A.L."/>
            <person name="Ceppi M."/>
            <person name="Conseiller E."/>
            <person name="Debuchy R."/>
            <person name="Malagnac F."/>
            <person name="Goarin A."/>
            <person name="Silar P."/>
            <person name="Lacoste S."/>
            <person name="Sallet E."/>
            <person name="Bensimon A."/>
            <person name="Giraud T."/>
            <person name="Brygoo Y."/>
        </authorList>
    </citation>
    <scope>NUCLEOTIDE SEQUENCE [LARGE SCALE GENOMIC DNA]</scope>
    <source>
        <strain evidence="4">FM 013</strain>
    </source>
</reference>
<sequence>MSLLLSLLRVCWTHLALLNTKWESRDVKSTSYNNPSSDDQGTSLKSNMPEKEDPSEPDTIINSGDLGFNLSPSLGFAVVGECMA</sequence>
<keyword evidence="2" id="KW-0732">Signal</keyword>
<feature type="compositionally biased region" description="Polar residues" evidence="1">
    <location>
        <begin position="29"/>
        <end position="46"/>
    </location>
</feature>
<feature type="region of interest" description="Disordered" evidence="1">
    <location>
        <begin position="27"/>
        <end position="63"/>
    </location>
</feature>
<organism evidence="3 4">
    <name type="scientific">Penicillium camemberti (strain FM 013)</name>
    <dbReference type="NCBI Taxonomy" id="1429867"/>
    <lineage>
        <taxon>Eukaryota</taxon>
        <taxon>Fungi</taxon>
        <taxon>Dikarya</taxon>
        <taxon>Ascomycota</taxon>
        <taxon>Pezizomycotina</taxon>
        <taxon>Eurotiomycetes</taxon>
        <taxon>Eurotiomycetidae</taxon>
        <taxon>Eurotiales</taxon>
        <taxon>Aspergillaceae</taxon>
        <taxon>Penicillium</taxon>
    </lineage>
</organism>
<feature type="signal peptide" evidence="2">
    <location>
        <begin position="1"/>
        <end position="18"/>
    </location>
</feature>
<evidence type="ECO:0000313" key="3">
    <source>
        <dbReference type="EMBL" id="CRL24494.1"/>
    </source>
</evidence>
<gene>
    <name evidence="3" type="ORF">PCAMFM013_S012g000103</name>
</gene>
<dbReference type="AlphaFoldDB" id="A0A0G4PE20"/>